<dbReference type="PATRIC" id="fig|1036673.3.peg.5216"/>
<evidence type="ECO:0000313" key="1">
    <source>
        <dbReference type="EMBL" id="AEI44146.1"/>
    </source>
</evidence>
<proteinExistence type="predicted"/>
<sequence>MVINSNALMAKRALLQPDSTGEGGLPHAGVHLASFQSLPFIQGGA</sequence>
<dbReference type="KEGG" id="pms:KNP414_05622"/>
<dbReference type="EMBL" id="CP002869">
    <property type="protein sequence ID" value="AEI44146.1"/>
    <property type="molecule type" value="Genomic_DNA"/>
</dbReference>
<name>F8FLL9_PAEMK</name>
<evidence type="ECO:0000313" key="2">
    <source>
        <dbReference type="Proteomes" id="UP000006620"/>
    </source>
</evidence>
<dbReference type="Proteomes" id="UP000006620">
    <property type="component" value="Chromosome"/>
</dbReference>
<protein>
    <submittedName>
        <fullName evidence="1">Uncharacterized protein</fullName>
    </submittedName>
</protein>
<reference evidence="2" key="1">
    <citation type="submission" date="2011-06" db="EMBL/GenBank/DDBJ databases">
        <title>Complete genome sequence of Paenibacillus mucilaginosus KNP414.</title>
        <authorList>
            <person name="Wang J."/>
            <person name="Hu S."/>
            <person name="Hu X."/>
            <person name="Zhang B."/>
            <person name="Dong D."/>
            <person name="Zhang S."/>
            <person name="Zhao K."/>
            <person name="Wu D."/>
        </authorList>
    </citation>
    <scope>NUCLEOTIDE SEQUENCE [LARGE SCALE GENOMIC DNA]</scope>
    <source>
        <strain evidence="2">KNP414</strain>
    </source>
</reference>
<organism evidence="1 2">
    <name type="scientific">Paenibacillus mucilaginosus (strain KNP414)</name>
    <dbReference type="NCBI Taxonomy" id="1036673"/>
    <lineage>
        <taxon>Bacteria</taxon>
        <taxon>Bacillati</taxon>
        <taxon>Bacillota</taxon>
        <taxon>Bacilli</taxon>
        <taxon>Bacillales</taxon>
        <taxon>Paenibacillaceae</taxon>
        <taxon>Paenibacillus</taxon>
    </lineage>
</organism>
<gene>
    <name evidence="1" type="ordered locus">KNP414_05622</name>
</gene>
<reference evidence="1 2" key="2">
    <citation type="journal article" date="2013" name="Genome Announc.">
        <title>Genome Sequence of Growth-Improving Paenibacillus mucilaginosus Strain KNP414.</title>
        <authorList>
            <person name="Lu J.J."/>
            <person name="Wang J.F."/>
            <person name="Hu X.F."/>
        </authorList>
    </citation>
    <scope>NUCLEOTIDE SEQUENCE [LARGE SCALE GENOMIC DNA]</scope>
    <source>
        <strain evidence="1 2">KNP414</strain>
    </source>
</reference>
<dbReference type="AlphaFoldDB" id="F8FLL9"/>
<accession>F8FLL9</accession>
<dbReference type="HOGENOM" id="CLU_3202880_0_0_9"/>